<proteinExistence type="inferred from homology"/>
<feature type="compositionally biased region" description="Low complexity" evidence="2">
    <location>
        <begin position="308"/>
        <end position="329"/>
    </location>
</feature>
<comment type="caution">
    <text evidence="4">The sequence shown here is derived from an EMBL/GenBank/DDBJ whole genome shotgun (WGS) entry which is preliminary data.</text>
</comment>
<accession>A0ABX1RCT3</accession>
<dbReference type="InterPro" id="IPR036291">
    <property type="entry name" value="NAD(P)-bd_dom_sf"/>
</dbReference>
<organism evidence="4 5">
    <name type="scientific">Pseudonocardia xinjiangensis</name>
    <dbReference type="NCBI Taxonomy" id="75289"/>
    <lineage>
        <taxon>Bacteria</taxon>
        <taxon>Bacillati</taxon>
        <taxon>Actinomycetota</taxon>
        <taxon>Actinomycetes</taxon>
        <taxon>Pseudonocardiales</taxon>
        <taxon>Pseudonocardiaceae</taxon>
        <taxon>Pseudonocardia</taxon>
    </lineage>
</organism>
<dbReference type="Gene3D" id="3.90.25.10">
    <property type="entry name" value="UDP-galactose 4-epimerase, domain 1"/>
    <property type="match status" value="1"/>
</dbReference>
<evidence type="ECO:0000259" key="3">
    <source>
        <dbReference type="Pfam" id="PF01370"/>
    </source>
</evidence>
<name>A0ABX1RCT3_9PSEU</name>
<evidence type="ECO:0000313" key="4">
    <source>
        <dbReference type="EMBL" id="NMH78192.1"/>
    </source>
</evidence>
<feature type="domain" description="NAD-dependent epimerase/dehydratase" evidence="3">
    <location>
        <begin position="3"/>
        <end position="224"/>
    </location>
</feature>
<sequence>MKIVVTGGAGFVGANLCRLLARQADVEVVVVDDLSSGRLEHLHGVPVDVRVASILHRDALRRACDGASSIVHLAAAVPDADGAVWHCHDVNVTGTLAVLDVARDVDAQVVLASSSSVYGYNPTRPRSEDLLCLPATPFAAGKLAAESYAFAYRSWYGLRCTAFRFSTTYGPWQYPDRARPAVVPALVAAALRGDPLVVHGDGEQRRELTFVESAVEVLARSALQRSSDGAVNLAVGAPTTINELITVLSDLLGRRLAVEHRAARAGEVRHCESSAARVQRLFPGVRRLPIEEGLVRTIVWMESQAGVSGASRRTPSRPSSPSAPCGRRP</sequence>
<dbReference type="Proteomes" id="UP001296706">
    <property type="component" value="Unassembled WGS sequence"/>
</dbReference>
<dbReference type="PANTHER" id="PTHR43000">
    <property type="entry name" value="DTDP-D-GLUCOSE 4,6-DEHYDRATASE-RELATED"/>
    <property type="match status" value="1"/>
</dbReference>
<reference evidence="4 5" key="1">
    <citation type="submission" date="2020-04" db="EMBL/GenBank/DDBJ databases">
        <authorList>
            <person name="Klaysubun C."/>
            <person name="Duangmal K."/>
            <person name="Lipun K."/>
        </authorList>
    </citation>
    <scope>NUCLEOTIDE SEQUENCE [LARGE SCALE GENOMIC DNA]</scope>
    <source>
        <strain evidence="4 5">JCM 11839</strain>
    </source>
</reference>
<protein>
    <submittedName>
        <fullName evidence="4">NAD-dependent epimerase/dehydratase family protein</fullName>
    </submittedName>
</protein>
<dbReference type="Pfam" id="PF01370">
    <property type="entry name" value="Epimerase"/>
    <property type="match status" value="1"/>
</dbReference>
<keyword evidence="5" id="KW-1185">Reference proteome</keyword>
<dbReference type="InterPro" id="IPR001509">
    <property type="entry name" value="Epimerase_deHydtase"/>
</dbReference>
<dbReference type="Gene3D" id="3.40.50.720">
    <property type="entry name" value="NAD(P)-binding Rossmann-like Domain"/>
    <property type="match status" value="1"/>
</dbReference>
<dbReference type="SUPFAM" id="SSF51735">
    <property type="entry name" value="NAD(P)-binding Rossmann-fold domains"/>
    <property type="match status" value="1"/>
</dbReference>
<evidence type="ECO:0000256" key="2">
    <source>
        <dbReference type="SAM" id="MobiDB-lite"/>
    </source>
</evidence>
<dbReference type="RefSeq" id="WP_169396269.1">
    <property type="nucleotide sequence ID" value="NZ_BAAAJH010000021.1"/>
</dbReference>
<evidence type="ECO:0000256" key="1">
    <source>
        <dbReference type="ARBA" id="ARBA00007637"/>
    </source>
</evidence>
<feature type="region of interest" description="Disordered" evidence="2">
    <location>
        <begin position="306"/>
        <end position="329"/>
    </location>
</feature>
<gene>
    <name evidence="4" type="ORF">HF577_14000</name>
</gene>
<evidence type="ECO:0000313" key="5">
    <source>
        <dbReference type="Proteomes" id="UP001296706"/>
    </source>
</evidence>
<comment type="similarity">
    <text evidence="1">Belongs to the NAD(P)-dependent epimerase/dehydratase family.</text>
</comment>
<dbReference type="EMBL" id="JAAXKY010000038">
    <property type="protein sequence ID" value="NMH78192.1"/>
    <property type="molecule type" value="Genomic_DNA"/>
</dbReference>